<accession>A0ABT2Z2J6</accession>
<evidence type="ECO:0000256" key="1">
    <source>
        <dbReference type="SAM" id="SignalP"/>
    </source>
</evidence>
<name>A0ABT2Z2J6_9RHOB</name>
<keyword evidence="1" id="KW-0732">Signal</keyword>
<proteinExistence type="predicted"/>
<dbReference type="Proteomes" id="UP001652503">
    <property type="component" value="Unassembled WGS sequence"/>
</dbReference>
<dbReference type="RefSeq" id="WP_263721510.1">
    <property type="nucleotide sequence ID" value="NZ_JAOWLA010000007.1"/>
</dbReference>
<evidence type="ECO:0000313" key="4">
    <source>
        <dbReference type="Proteomes" id="UP001652503"/>
    </source>
</evidence>
<dbReference type="InterPro" id="IPR001119">
    <property type="entry name" value="SLH_dom"/>
</dbReference>
<gene>
    <name evidence="3" type="ORF">OE647_09600</name>
</gene>
<reference evidence="3 4" key="1">
    <citation type="submission" date="2022-10" db="EMBL/GenBank/DDBJ databases">
        <title>Defluviimonas sp. nov., isolated from ocean surface water.</title>
        <authorList>
            <person name="He W."/>
            <person name="Wang L."/>
            <person name="Zhang D.-F."/>
        </authorList>
    </citation>
    <scope>NUCLEOTIDE SEQUENCE [LARGE SCALE GENOMIC DNA]</scope>
    <source>
        <strain evidence="3 4">WL0075</strain>
    </source>
</reference>
<dbReference type="EMBL" id="JAOWLA010000007">
    <property type="protein sequence ID" value="MCV2864991.1"/>
    <property type="molecule type" value="Genomic_DNA"/>
</dbReference>
<evidence type="ECO:0000259" key="2">
    <source>
        <dbReference type="PROSITE" id="PS51272"/>
    </source>
</evidence>
<comment type="caution">
    <text evidence="3">The sequence shown here is derived from an EMBL/GenBank/DDBJ whole genome shotgun (WGS) entry which is preliminary data.</text>
</comment>
<sequence>MIRGIHGKLASIFAVLIAAVMGTGARAEQAPPFATPAQARAYLSQNPDGPWAQAAFRVIALASIGPMTQGFPQDGLIDGLLRKRAPDAPLTDAQIADLMQLLAQAPGAEPIIVPSRSNSAPQRGY</sequence>
<feature type="domain" description="SLH" evidence="2">
    <location>
        <begin position="39"/>
        <end position="113"/>
    </location>
</feature>
<feature type="signal peptide" evidence="1">
    <location>
        <begin position="1"/>
        <end position="27"/>
    </location>
</feature>
<organism evidence="3 4">
    <name type="scientific">Albidovulum sediminicola</name>
    <dbReference type="NCBI Taxonomy" id="2984331"/>
    <lineage>
        <taxon>Bacteria</taxon>
        <taxon>Pseudomonadati</taxon>
        <taxon>Pseudomonadota</taxon>
        <taxon>Alphaproteobacteria</taxon>
        <taxon>Rhodobacterales</taxon>
        <taxon>Paracoccaceae</taxon>
        <taxon>Albidovulum</taxon>
    </lineage>
</organism>
<evidence type="ECO:0000313" key="3">
    <source>
        <dbReference type="EMBL" id="MCV2864991.1"/>
    </source>
</evidence>
<keyword evidence="4" id="KW-1185">Reference proteome</keyword>
<dbReference type="PROSITE" id="PS51272">
    <property type="entry name" value="SLH"/>
    <property type="match status" value="1"/>
</dbReference>
<protein>
    <recommendedName>
        <fullName evidence="2">SLH domain-containing protein</fullName>
    </recommendedName>
</protein>
<feature type="chain" id="PRO_5047175889" description="SLH domain-containing protein" evidence="1">
    <location>
        <begin position="28"/>
        <end position="125"/>
    </location>
</feature>